<evidence type="ECO:0000256" key="17">
    <source>
        <dbReference type="RuleBase" id="RU000687"/>
    </source>
</evidence>
<feature type="signal peptide" evidence="17">
    <location>
        <begin position="1"/>
        <end position="26"/>
    </location>
</feature>
<dbReference type="InterPro" id="IPR006029">
    <property type="entry name" value="Neurotrans-gated_channel_TM"/>
</dbReference>
<evidence type="ECO:0000259" key="18">
    <source>
        <dbReference type="Pfam" id="PF02931"/>
    </source>
</evidence>
<dbReference type="InterPro" id="IPR002394">
    <property type="entry name" value="Nicotinic_acetylcholine_rcpt"/>
</dbReference>
<evidence type="ECO:0000256" key="13">
    <source>
        <dbReference type="ARBA" id="ARBA00023257"/>
    </source>
</evidence>
<evidence type="ECO:0000256" key="2">
    <source>
        <dbReference type="ARBA" id="ARBA00022448"/>
    </source>
</evidence>
<comment type="similarity">
    <text evidence="1">Belongs to the ligand-gated ion channel (TC 1.A.9) family. Acetylcholine receptor (TC 1.A.9.1) subfamily.</text>
</comment>
<evidence type="ECO:0000256" key="10">
    <source>
        <dbReference type="ARBA" id="ARBA00023157"/>
    </source>
</evidence>
<evidence type="ECO:0000256" key="5">
    <source>
        <dbReference type="ARBA" id="ARBA00022729"/>
    </source>
</evidence>
<accession>A0AA39H4K5</accession>
<comment type="caution">
    <text evidence="17">Lacks conserved residue(s) required for the propagation of feature annotation.</text>
</comment>
<feature type="transmembrane region" description="Helical" evidence="17">
    <location>
        <begin position="245"/>
        <end position="264"/>
    </location>
</feature>
<evidence type="ECO:0000313" key="20">
    <source>
        <dbReference type="EMBL" id="KAK0399127.1"/>
    </source>
</evidence>
<dbReference type="Gene3D" id="1.20.58.390">
    <property type="entry name" value="Neurotransmitter-gated ion-channel transmembrane domain"/>
    <property type="match status" value="1"/>
</dbReference>
<keyword evidence="11" id="KW-0675">Receptor</keyword>
<dbReference type="GO" id="GO:0045211">
    <property type="term" value="C:postsynaptic membrane"/>
    <property type="evidence" value="ECO:0007669"/>
    <property type="project" value="UniProtKB-SubCell"/>
</dbReference>
<keyword evidence="6 17" id="KW-1133">Transmembrane helix</keyword>
<dbReference type="InterPro" id="IPR038050">
    <property type="entry name" value="Neuro_actylchol_rec"/>
</dbReference>
<feature type="domain" description="Neurotransmitter-gated ion-channel ligand-binding" evidence="18">
    <location>
        <begin position="30"/>
        <end position="244"/>
    </location>
</feature>
<evidence type="ECO:0000256" key="15">
    <source>
        <dbReference type="ARBA" id="ARBA00023303"/>
    </source>
</evidence>
<keyword evidence="10" id="KW-1015">Disulfide bond</keyword>
<dbReference type="Gene3D" id="2.70.170.10">
    <property type="entry name" value="Neurotransmitter-gated ion-channel ligand-binding domain"/>
    <property type="match status" value="1"/>
</dbReference>
<dbReference type="PRINTS" id="PR00252">
    <property type="entry name" value="NRIONCHANNEL"/>
</dbReference>
<dbReference type="CDD" id="cd18997">
    <property type="entry name" value="LGIC_ECD_nAChR"/>
    <property type="match status" value="1"/>
</dbReference>
<gene>
    <name evidence="20" type="ORF">QR680_002909</name>
</gene>
<dbReference type="InterPro" id="IPR036734">
    <property type="entry name" value="Neur_chan_lig-bd_sf"/>
</dbReference>
<evidence type="ECO:0000256" key="7">
    <source>
        <dbReference type="ARBA" id="ARBA00023018"/>
    </source>
</evidence>
<feature type="chain" id="PRO_5041490160" evidence="17">
    <location>
        <begin position="27"/>
        <end position="500"/>
    </location>
</feature>
<dbReference type="GO" id="GO:0004888">
    <property type="term" value="F:transmembrane signaling receptor activity"/>
    <property type="evidence" value="ECO:0007669"/>
    <property type="project" value="InterPro"/>
</dbReference>
<keyword evidence="13" id="KW-0628">Postsynaptic cell membrane</keyword>
<feature type="domain" description="Neurotransmitter-gated ion-channel transmembrane" evidence="19">
    <location>
        <begin position="251"/>
        <end position="447"/>
    </location>
</feature>
<keyword evidence="21" id="KW-1185">Reference proteome</keyword>
<proteinExistence type="inferred from homology"/>
<dbReference type="InterPro" id="IPR006201">
    <property type="entry name" value="Neur_channel"/>
</dbReference>
<evidence type="ECO:0000259" key="19">
    <source>
        <dbReference type="Pfam" id="PF02932"/>
    </source>
</evidence>
<evidence type="ECO:0000256" key="6">
    <source>
        <dbReference type="ARBA" id="ARBA00022989"/>
    </source>
</evidence>
<keyword evidence="12" id="KW-0325">Glycoprotein</keyword>
<keyword evidence="4 17" id="KW-0812">Transmembrane</keyword>
<dbReference type="EMBL" id="JAUCMV010000005">
    <property type="protein sequence ID" value="KAK0399127.1"/>
    <property type="molecule type" value="Genomic_DNA"/>
</dbReference>
<evidence type="ECO:0000256" key="16">
    <source>
        <dbReference type="ARBA" id="ARBA00034104"/>
    </source>
</evidence>
<dbReference type="CDD" id="cd19051">
    <property type="entry name" value="LGIC_TM_cation"/>
    <property type="match status" value="1"/>
</dbReference>
<keyword evidence="8 17" id="KW-0406">Ion transport</keyword>
<dbReference type="SUPFAM" id="SSF90112">
    <property type="entry name" value="Neurotransmitter-gated ion-channel transmembrane pore"/>
    <property type="match status" value="1"/>
</dbReference>
<reference evidence="20" key="1">
    <citation type="submission" date="2023-06" db="EMBL/GenBank/DDBJ databases">
        <title>Genomic analysis of the entomopathogenic nematode Steinernema hermaphroditum.</title>
        <authorList>
            <person name="Schwarz E.M."/>
            <person name="Heppert J.K."/>
            <person name="Baniya A."/>
            <person name="Schwartz H.T."/>
            <person name="Tan C.-H."/>
            <person name="Antoshechkin I."/>
            <person name="Sternberg P.W."/>
            <person name="Goodrich-Blair H."/>
            <person name="Dillman A.R."/>
        </authorList>
    </citation>
    <scope>NUCLEOTIDE SEQUENCE</scope>
    <source>
        <strain evidence="20">PS9179</strain>
        <tissue evidence="20">Whole animal</tissue>
    </source>
</reference>
<dbReference type="InterPro" id="IPR036719">
    <property type="entry name" value="Neuro-gated_channel_TM_sf"/>
</dbReference>
<evidence type="ECO:0000256" key="14">
    <source>
        <dbReference type="ARBA" id="ARBA00023286"/>
    </source>
</evidence>
<dbReference type="PROSITE" id="PS00236">
    <property type="entry name" value="NEUROTR_ION_CHANNEL"/>
    <property type="match status" value="1"/>
</dbReference>
<dbReference type="GO" id="GO:0022848">
    <property type="term" value="F:acetylcholine-gated monoatomic cation-selective channel activity"/>
    <property type="evidence" value="ECO:0007669"/>
    <property type="project" value="InterPro"/>
</dbReference>
<evidence type="ECO:0000256" key="8">
    <source>
        <dbReference type="ARBA" id="ARBA00023065"/>
    </source>
</evidence>
<dbReference type="AlphaFoldDB" id="A0AA39H4K5"/>
<dbReference type="FunFam" id="1.20.58.390:FF:000046">
    <property type="entry name" value="AcetylCholine Receptor"/>
    <property type="match status" value="1"/>
</dbReference>
<dbReference type="PANTHER" id="PTHR18945">
    <property type="entry name" value="NEUROTRANSMITTER GATED ION CHANNEL"/>
    <property type="match status" value="1"/>
</dbReference>
<keyword evidence="5 17" id="KW-0732">Signal</keyword>
<dbReference type="Pfam" id="PF02932">
    <property type="entry name" value="Neur_chan_memb"/>
    <property type="match status" value="1"/>
</dbReference>
<comment type="caution">
    <text evidence="20">The sequence shown here is derived from an EMBL/GenBank/DDBJ whole genome shotgun (WGS) entry which is preliminary data.</text>
</comment>
<dbReference type="NCBIfam" id="TIGR00860">
    <property type="entry name" value="LIC"/>
    <property type="match status" value="1"/>
</dbReference>
<feature type="transmembrane region" description="Helical" evidence="17">
    <location>
        <begin position="306"/>
        <end position="331"/>
    </location>
</feature>
<dbReference type="Pfam" id="PF02931">
    <property type="entry name" value="Neur_chan_LBD"/>
    <property type="match status" value="1"/>
</dbReference>
<sequence length="500" mass="58087">MLGDRLSPALLAFGVALTLFFRSSSASDEEQRLYGDLLSNYNPLERPVNESNSPLVVKVRLFLQQIVDVDEKNQVVQVNAWMRYIWTDYKLTWNPRDYSGIRDVRFPGNMDHIWRPDVLLYNSADENFDTTYKSNLLVYYNGEVNWIPPGILKFSCKMDITWFPFDDQLCDLKFGSWTYHGLALDLQIDSDNPNSTDQMDLSDYVVNGEWTLIATPAVREVTFYKCCPEPYPTVVFRMHIRRRTLYYGFNLIIPSLLISLMTVLGFTLPPDAGEKITLEITILLSVCFFLSMVAEMTPPTSEAVPLIGVFFSCCMLVVSASVVFTVVVLNLHFRNPDTHVMTPFVRRVLLEWLPWAMMMSRPGHRFAHGRYVKAESHRTKMKAASESIVRRIDSEDPSLEAEVILLHRIYLEMKEIIQRMEEEDEKEMVENDWRFAALVVDRVCLIMKAASESIVRRIDSEDPSLESEVILERKEIIQRMEEEDEKEMVENDRRFIHHGR</sequence>
<name>A0AA39H4K5_9BILA</name>
<evidence type="ECO:0000256" key="1">
    <source>
        <dbReference type="ARBA" id="ARBA00009237"/>
    </source>
</evidence>
<keyword evidence="14" id="KW-1071">Ligand-gated ion channel</keyword>
<keyword evidence="2 17" id="KW-0813">Transport</keyword>
<evidence type="ECO:0000313" key="21">
    <source>
        <dbReference type="Proteomes" id="UP001175271"/>
    </source>
</evidence>
<protein>
    <submittedName>
        <fullName evidence="20">Uncharacterized protein</fullName>
    </submittedName>
</protein>
<evidence type="ECO:0000256" key="4">
    <source>
        <dbReference type="ARBA" id="ARBA00022692"/>
    </source>
</evidence>
<dbReference type="Proteomes" id="UP001175271">
    <property type="component" value="Unassembled WGS sequence"/>
</dbReference>
<dbReference type="InterPro" id="IPR018000">
    <property type="entry name" value="Neurotransmitter_ion_chnl_CS"/>
</dbReference>
<dbReference type="FunFam" id="2.70.170.10:FF:000016">
    <property type="entry name" value="Nicotinic acetylcholine receptor subunit"/>
    <property type="match status" value="1"/>
</dbReference>
<keyword evidence="3" id="KW-1003">Cell membrane</keyword>
<evidence type="ECO:0000256" key="9">
    <source>
        <dbReference type="ARBA" id="ARBA00023136"/>
    </source>
</evidence>
<feature type="transmembrane region" description="Helical" evidence="17">
    <location>
        <begin position="276"/>
        <end position="294"/>
    </location>
</feature>
<dbReference type="SUPFAM" id="SSF63712">
    <property type="entry name" value="Nicotinic receptor ligand binding domain-like"/>
    <property type="match status" value="1"/>
</dbReference>
<dbReference type="InterPro" id="IPR006202">
    <property type="entry name" value="Neur_chan_lig-bd"/>
</dbReference>
<keyword evidence="7" id="KW-0770">Synapse</keyword>
<organism evidence="20 21">
    <name type="scientific">Steinernema hermaphroditum</name>
    <dbReference type="NCBI Taxonomy" id="289476"/>
    <lineage>
        <taxon>Eukaryota</taxon>
        <taxon>Metazoa</taxon>
        <taxon>Ecdysozoa</taxon>
        <taxon>Nematoda</taxon>
        <taxon>Chromadorea</taxon>
        <taxon>Rhabditida</taxon>
        <taxon>Tylenchina</taxon>
        <taxon>Panagrolaimomorpha</taxon>
        <taxon>Strongyloidoidea</taxon>
        <taxon>Steinernematidae</taxon>
        <taxon>Steinernema</taxon>
    </lineage>
</organism>
<dbReference type="PRINTS" id="PR00254">
    <property type="entry name" value="NICOTINICR"/>
</dbReference>
<comment type="subcellular location">
    <subcellularLocation>
        <location evidence="16">Postsynaptic cell membrane</location>
        <topology evidence="16">Multi-pass membrane protein</topology>
    </subcellularLocation>
</comment>
<keyword evidence="9 17" id="KW-0472">Membrane</keyword>
<evidence type="ECO:0000256" key="12">
    <source>
        <dbReference type="ARBA" id="ARBA00023180"/>
    </source>
</evidence>
<evidence type="ECO:0000256" key="3">
    <source>
        <dbReference type="ARBA" id="ARBA00022475"/>
    </source>
</evidence>
<keyword evidence="15 17" id="KW-0407">Ion channel</keyword>
<evidence type="ECO:0000256" key="11">
    <source>
        <dbReference type="ARBA" id="ARBA00023170"/>
    </source>
</evidence>